<dbReference type="InterPro" id="IPR007554">
    <property type="entry name" value="Glycerophosphate_synth"/>
</dbReference>
<evidence type="ECO:0000313" key="8">
    <source>
        <dbReference type="Proteomes" id="UP001179600"/>
    </source>
</evidence>
<organism evidence="7 8">
    <name type="scientific">Vagococcus lutrae</name>
    <dbReference type="NCBI Taxonomy" id="81947"/>
    <lineage>
        <taxon>Bacteria</taxon>
        <taxon>Bacillati</taxon>
        <taxon>Bacillota</taxon>
        <taxon>Bacilli</taxon>
        <taxon>Lactobacillales</taxon>
        <taxon>Enterococcaceae</taxon>
        <taxon>Vagococcus</taxon>
    </lineage>
</organism>
<keyword evidence="4" id="KW-0808">Transferase</keyword>
<protein>
    <submittedName>
        <fullName evidence="7">CDP-glycerol glycerophosphotransferase family protein</fullName>
    </submittedName>
</protein>
<dbReference type="InterPro" id="IPR051612">
    <property type="entry name" value="Teichoic_Acid_Biosynth"/>
</dbReference>
<dbReference type="Gene3D" id="3.40.50.12580">
    <property type="match status" value="1"/>
</dbReference>
<evidence type="ECO:0000256" key="3">
    <source>
        <dbReference type="ARBA" id="ARBA00022475"/>
    </source>
</evidence>
<comment type="similarity">
    <text evidence="2">Belongs to the CDP-glycerol glycerophosphotransferase family.</text>
</comment>
<keyword evidence="6" id="KW-0472">Membrane</keyword>
<dbReference type="EMBL" id="CP116507">
    <property type="protein sequence ID" value="WCG22731.1"/>
    <property type="molecule type" value="Genomic_DNA"/>
</dbReference>
<evidence type="ECO:0000256" key="5">
    <source>
        <dbReference type="ARBA" id="ARBA00022944"/>
    </source>
</evidence>
<gene>
    <name evidence="7" type="ORF">PML95_00235</name>
</gene>
<keyword evidence="3" id="KW-1003">Cell membrane</keyword>
<evidence type="ECO:0000313" key="7">
    <source>
        <dbReference type="EMBL" id="WCG22731.1"/>
    </source>
</evidence>
<reference evidence="7" key="1">
    <citation type="submission" date="2023-01" db="EMBL/GenBank/DDBJ databases">
        <title>Oxazolidinone resistance genes in florfenicol resistant enterococci from beef cattle and veal calves at slaughter.</title>
        <authorList>
            <person name="Biggel M."/>
        </authorList>
    </citation>
    <scope>NUCLEOTIDE SEQUENCE</scope>
    <source>
        <strain evidence="7">K204-1</strain>
    </source>
</reference>
<dbReference type="InterPro" id="IPR043149">
    <property type="entry name" value="TagF_N"/>
</dbReference>
<evidence type="ECO:0000256" key="4">
    <source>
        <dbReference type="ARBA" id="ARBA00022679"/>
    </source>
</evidence>
<evidence type="ECO:0000256" key="2">
    <source>
        <dbReference type="ARBA" id="ARBA00010488"/>
    </source>
</evidence>
<dbReference type="RefSeq" id="WP_272163366.1">
    <property type="nucleotide sequence ID" value="NZ_CP116507.1"/>
</dbReference>
<evidence type="ECO:0000256" key="1">
    <source>
        <dbReference type="ARBA" id="ARBA00004202"/>
    </source>
</evidence>
<dbReference type="InterPro" id="IPR043148">
    <property type="entry name" value="TagF_C"/>
</dbReference>
<accession>A0AAF0BI89</accession>
<comment type="subcellular location">
    <subcellularLocation>
        <location evidence="1">Cell membrane</location>
        <topology evidence="1">Peripheral membrane protein</topology>
    </subcellularLocation>
</comment>
<dbReference type="GO" id="GO:0005886">
    <property type="term" value="C:plasma membrane"/>
    <property type="evidence" value="ECO:0007669"/>
    <property type="project" value="UniProtKB-SubCell"/>
</dbReference>
<dbReference type="Proteomes" id="UP001179600">
    <property type="component" value="Chromosome"/>
</dbReference>
<dbReference type="GO" id="GO:0047355">
    <property type="term" value="F:CDP-glycerol glycerophosphotransferase activity"/>
    <property type="evidence" value="ECO:0007669"/>
    <property type="project" value="InterPro"/>
</dbReference>
<dbReference type="Gene3D" id="3.40.50.11820">
    <property type="match status" value="1"/>
</dbReference>
<sequence>MFKRKIKTLLLTLIEKRLKKLKKSSKQTSEIHYLMTFPNNDQGFIATLIEEFGASSVKIGYQYSCKKEAEEWANHGVKIYSLDYTPAFFIKSLKELMKAKILIVDNYIAFLGKFRIYSEAIFFQIWHANGAIKTFGWEDHQTHLRGKEEQRRFQEVYDAIDYYVVGSDKMAEVFQASYRIPEKKILKTGLPRTDYFFDKAEKKYQKERFNSLFPEAVNRTVILYSPTYRNDEQNSRETWILSDDYVLFEKKHPHQTMYKLDNTYVIRDFKGMTLPELLFSVDILVTDYSSIPFEYVLACPQGRIYLYWYDRKEYQQHTGLQEESYQAYEEIIVETKQDLMNCIALNEQTEHLSLKEWNTYNDGRATYRLIERMRDIIDKGE</sequence>
<dbReference type="GO" id="GO:0019350">
    <property type="term" value="P:teichoic acid biosynthetic process"/>
    <property type="evidence" value="ECO:0007669"/>
    <property type="project" value="UniProtKB-KW"/>
</dbReference>
<keyword evidence="5" id="KW-0777">Teichoic acid biosynthesis</keyword>
<dbReference type="AlphaFoldDB" id="A0AAF0BI89"/>
<dbReference type="Pfam" id="PF04464">
    <property type="entry name" value="Glyphos_transf"/>
    <property type="match status" value="1"/>
</dbReference>
<dbReference type="SUPFAM" id="SSF53756">
    <property type="entry name" value="UDP-Glycosyltransferase/glycogen phosphorylase"/>
    <property type="match status" value="1"/>
</dbReference>
<dbReference type="PANTHER" id="PTHR37316:SF1">
    <property type="entry name" value="TEICHOIC ACID GLYCEROL-PHOSPHATE PRIMASE"/>
    <property type="match status" value="1"/>
</dbReference>
<dbReference type="PANTHER" id="PTHR37316">
    <property type="entry name" value="TEICHOIC ACID GLYCEROL-PHOSPHATE PRIMASE"/>
    <property type="match status" value="1"/>
</dbReference>
<proteinExistence type="inferred from homology"/>
<evidence type="ECO:0000256" key="6">
    <source>
        <dbReference type="ARBA" id="ARBA00023136"/>
    </source>
</evidence>
<name>A0AAF0BI89_9ENTE</name>